<gene>
    <name evidence="5" type="ORF">SLNSH_12090</name>
</gene>
<dbReference type="AlphaFoldDB" id="A0A2T1HTG0"/>
<dbReference type="SUPFAM" id="SSF51735">
    <property type="entry name" value="NAD(P)-binding Rossmann-fold domains"/>
    <property type="match status" value="1"/>
</dbReference>
<organism evidence="5 6">
    <name type="scientific">Alsobacter soli</name>
    <dbReference type="NCBI Taxonomy" id="2109933"/>
    <lineage>
        <taxon>Bacteria</taxon>
        <taxon>Pseudomonadati</taxon>
        <taxon>Pseudomonadota</taxon>
        <taxon>Alphaproteobacteria</taxon>
        <taxon>Hyphomicrobiales</taxon>
        <taxon>Alsobacteraceae</taxon>
        <taxon>Alsobacter</taxon>
    </lineage>
</organism>
<evidence type="ECO:0000256" key="3">
    <source>
        <dbReference type="ARBA" id="ARBA00023027"/>
    </source>
</evidence>
<evidence type="ECO:0000256" key="2">
    <source>
        <dbReference type="ARBA" id="ARBA00023002"/>
    </source>
</evidence>
<evidence type="ECO:0000313" key="5">
    <source>
        <dbReference type="EMBL" id="PSC04819.1"/>
    </source>
</evidence>
<dbReference type="InterPro" id="IPR036291">
    <property type="entry name" value="NAD(P)-bd_dom_sf"/>
</dbReference>
<feature type="domain" description="NAD-dependent epimerase/dehydratase" evidence="4">
    <location>
        <begin position="3"/>
        <end position="164"/>
    </location>
</feature>
<comment type="caution">
    <text evidence="5">The sequence shown here is derived from an EMBL/GenBank/DDBJ whole genome shotgun (WGS) entry which is preliminary data.</text>
</comment>
<evidence type="ECO:0000256" key="1">
    <source>
        <dbReference type="ARBA" id="ARBA00007637"/>
    </source>
</evidence>
<comment type="similarity">
    <text evidence="1">Belongs to the NAD(P)-dependent epimerase/dehydratase family.</text>
</comment>
<evidence type="ECO:0000313" key="6">
    <source>
        <dbReference type="Proteomes" id="UP000239772"/>
    </source>
</evidence>
<reference evidence="6" key="1">
    <citation type="submission" date="2018-03" db="EMBL/GenBank/DDBJ databases">
        <authorList>
            <person name="Sun L."/>
            <person name="Liu H."/>
            <person name="Chen W."/>
            <person name="Huang K."/>
            <person name="Liu W."/>
            <person name="Gao X."/>
        </authorList>
    </citation>
    <scope>NUCLEOTIDE SEQUENCE [LARGE SCALE GENOMIC DNA]</scope>
    <source>
        <strain evidence="6">SH9</strain>
    </source>
</reference>
<dbReference type="Pfam" id="PF01370">
    <property type="entry name" value="Epimerase"/>
    <property type="match status" value="1"/>
</dbReference>
<dbReference type="EMBL" id="PVZS01000011">
    <property type="protein sequence ID" value="PSC04819.1"/>
    <property type="molecule type" value="Genomic_DNA"/>
</dbReference>
<dbReference type="InterPro" id="IPR001509">
    <property type="entry name" value="Epimerase_deHydtase"/>
</dbReference>
<dbReference type="RefSeq" id="WP_106337245.1">
    <property type="nucleotide sequence ID" value="NZ_PVZS01000011.1"/>
</dbReference>
<keyword evidence="2" id="KW-0560">Oxidoreductase</keyword>
<evidence type="ECO:0000259" key="4">
    <source>
        <dbReference type="Pfam" id="PF01370"/>
    </source>
</evidence>
<protein>
    <submittedName>
        <fullName evidence="5">UDP-glucose 4-epimerase</fullName>
    </submittedName>
</protein>
<dbReference type="Proteomes" id="UP000239772">
    <property type="component" value="Unassembled WGS sequence"/>
</dbReference>
<dbReference type="PANTHER" id="PTHR43103:SF5">
    <property type="entry name" value="4-EPIMERASE, PUTATIVE (AFU_ORTHOLOGUE AFUA_7G00360)-RELATED"/>
    <property type="match status" value="1"/>
</dbReference>
<accession>A0A2T1HTG0</accession>
<dbReference type="Gene3D" id="3.40.50.720">
    <property type="entry name" value="NAD(P)-binding Rossmann-like Domain"/>
    <property type="match status" value="1"/>
</dbReference>
<dbReference type="PANTHER" id="PTHR43103">
    <property type="entry name" value="NUCLEOSIDE-DIPHOSPHATE-SUGAR EPIMERASE"/>
    <property type="match status" value="1"/>
</dbReference>
<proteinExistence type="inferred from homology"/>
<keyword evidence="6" id="KW-1185">Reference proteome</keyword>
<keyword evidence="3" id="KW-0520">NAD</keyword>
<dbReference type="OrthoDB" id="8770295at2"/>
<dbReference type="GO" id="GO:0016491">
    <property type="term" value="F:oxidoreductase activity"/>
    <property type="evidence" value="ECO:0007669"/>
    <property type="project" value="UniProtKB-KW"/>
</dbReference>
<name>A0A2T1HTG0_9HYPH</name>
<sequence length="269" mass="28918">MKILITGGAGHVGRTLRRELAGRFELVRIFDMVAAEPIGPNEESVVGDIADIAAVENATRGMDAVIHLAAEPNEAPFGIILQANVVGTWNVYEAARRCGAKRVIFGSSNHAVGFYPRSQRINETVPVKPDSRYGLSKCWGEAVAQLYADKYGVKSLLLRIGNAAATPGSARALAIWVSGRDLAQLVTIGLEHPDIHCNVVYGVSNNAACWYDNSAAYRLGYKPQDRAEDYTDAAMAAEAGQQHEPADLYFQGGPFCAIEYEGGPIPPAE</sequence>